<organism evidence="1 2">
    <name type="scientific">Immersiella caudata</name>
    <dbReference type="NCBI Taxonomy" id="314043"/>
    <lineage>
        <taxon>Eukaryota</taxon>
        <taxon>Fungi</taxon>
        <taxon>Dikarya</taxon>
        <taxon>Ascomycota</taxon>
        <taxon>Pezizomycotina</taxon>
        <taxon>Sordariomycetes</taxon>
        <taxon>Sordariomycetidae</taxon>
        <taxon>Sordariales</taxon>
        <taxon>Lasiosphaeriaceae</taxon>
        <taxon>Immersiella</taxon>
    </lineage>
</organism>
<accession>A0AA40BZJ1</accession>
<name>A0AA40BZJ1_9PEZI</name>
<reference evidence="1" key="1">
    <citation type="submission" date="2023-06" db="EMBL/GenBank/DDBJ databases">
        <title>Genome-scale phylogeny and comparative genomics of the fungal order Sordariales.</title>
        <authorList>
            <consortium name="Lawrence Berkeley National Laboratory"/>
            <person name="Hensen N."/>
            <person name="Bonometti L."/>
            <person name="Westerberg I."/>
            <person name="Brannstrom I.O."/>
            <person name="Guillou S."/>
            <person name="Cros-Aarteil S."/>
            <person name="Calhoun S."/>
            <person name="Haridas S."/>
            <person name="Kuo A."/>
            <person name="Mondo S."/>
            <person name="Pangilinan J."/>
            <person name="Riley R."/>
            <person name="Labutti K."/>
            <person name="Andreopoulos B."/>
            <person name="Lipzen A."/>
            <person name="Chen C."/>
            <person name="Yanf M."/>
            <person name="Daum C."/>
            <person name="Ng V."/>
            <person name="Clum A."/>
            <person name="Steindorff A."/>
            <person name="Ohm R."/>
            <person name="Martin F."/>
            <person name="Silar P."/>
            <person name="Natvig D."/>
            <person name="Lalanne C."/>
            <person name="Gautier V."/>
            <person name="Ament-Velasquez S.L."/>
            <person name="Kruys A."/>
            <person name="Hutchinson M.I."/>
            <person name="Powell A.J."/>
            <person name="Barry K."/>
            <person name="Miller A.N."/>
            <person name="Grigoriev I.V."/>
            <person name="Debuchy R."/>
            <person name="Gladieux P."/>
            <person name="Thoren M.H."/>
            <person name="Johannesson H."/>
        </authorList>
    </citation>
    <scope>NUCLEOTIDE SEQUENCE</scope>
    <source>
        <strain evidence="1">CBS 606.72</strain>
    </source>
</reference>
<dbReference type="Proteomes" id="UP001175000">
    <property type="component" value="Unassembled WGS sequence"/>
</dbReference>
<comment type="caution">
    <text evidence="1">The sequence shown here is derived from an EMBL/GenBank/DDBJ whole genome shotgun (WGS) entry which is preliminary data.</text>
</comment>
<dbReference type="EMBL" id="JAULSU010000004">
    <property type="protein sequence ID" value="KAK0619567.1"/>
    <property type="molecule type" value="Genomic_DNA"/>
</dbReference>
<dbReference type="AlphaFoldDB" id="A0AA40BZJ1"/>
<gene>
    <name evidence="1" type="ORF">B0T14DRAFT_603342</name>
</gene>
<sequence length="264" mass="29350">MALRLTFVNVLNPSEGPSSETKSLAYSHAFRQAHAQRRRQRTEKYRKTIERTSPQPTWVPPAEVIPSPLGQALSSNRDPFSSLPRPLSSVEYFLLHHYVRIIVPVTLSHCRLFDRPGDHEAQLLREWLGLAVTDDILMAAAVLLSTCRFILRFQPGNSVFVQLALQYKHVSLQTLRRDMLVSGTSGAPVGVMTVARALALALDERLVQVAIREHTVAQKHVQGVMAIVESSGGAAELGLTGLLERMYRKFISVFELEGVGMDGE</sequence>
<protein>
    <submittedName>
        <fullName evidence="1">Uncharacterized protein</fullName>
    </submittedName>
</protein>
<evidence type="ECO:0000313" key="1">
    <source>
        <dbReference type="EMBL" id="KAK0619567.1"/>
    </source>
</evidence>
<proteinExistence type="predicted"/>
<keyword evidence="2" id="KW-1185">Reference proteome</keyword>
<evidence type="ECO:0000313" key="2">
    <source>
        <dbReference type="Proteomes" id="UP001175000"/>
    </source>
</evidence>